<dbReference type="PROSITE" id="PS50005">
    <property type="entry name" value="TPR"/>
    <property type="match status" value="3"/>
</dbReference>
<keyword evidence="4" id="KW-0175">Coiled coil</keyword>
<dbReference type="SUPFAM" id="SSF48452">
    <property type="entry name" value="TPR-like"/>
    <property type="match status" value="2"/>
</dbReference>
<proteinExistence type="predicted"/>
<dbReference type="Pfam" id="PF13181">
    <property type="entry name" value="TPR_8"/>
    <property type="match status" value="1"/>
</dbReference>
<evidence type="ECO:0000256" key="1">
    <source>
        <dbReference type="ARBA" id="ARBA00022737"/>
    </source>
</evidence>
<evidence type="ECO:0000256" key="2">
    <source>
        <dbReference type="ARBA" id="ARBA00022803"/>
    </source>
</evidence>
<dbReference type="InterPro" id="IPR019734">
    <property type="entry name" value="TPR_rpt"/>
</dbReference>
<dbReference type="EMBL" id="FMKA01000034">
    <property type="protein sequence ID" value="SCP99186.1"/>
    <property type="molecule type" value="Genomic_DNA"/>
</dbReference>
<dbReference type="Proteomes" id="UP000199315">
    <property type="component" value="Unassembled WGS sequence"/>
</dbReference>
<organism evidence="6 7">
    <name type="scientific">Anaerobium acetethylicum</name>
    <dbReference type="NCBI Taxonomy" id="1619234"/>
    <lineage>
        <taxon>Bacteria</taxon>
        <taxon>Bacillati</taxon>
        <taxon>Bacillota</taxon>
        <taxon>Clostridia</taxon>
        <taxon>Lachnospirales</taxon>
        <taxon>Lachnospiraceae</taxon>
        <taxon>Anaerobium</taxon>
    </lineage>
</organism>
<evidence type="ECO:0000313" key="7">
    <source>
        <dbReference type="Proteomes" id="UP000199315"/>
    </source>
</evidence>
<evidence type="ECO:0000256" key="3">
    <source>
        <dbReference type="PROSITE-ProRule" id="PRU00339"/>
    </source>
</evidence>
<gene>
    <name evidence="6" type="ORF">SAMN05421730_103416</name>
</gene>
<dbReference type="PANTHER" id="PTHR45586:SF1">
    <property type="entry name" value="LIPOPOLYSACCHARIDE ASSEMBLY PROTEIN B"/>
    <property type="match status" value="1"/>
</dbReference>
<name>A0A1D3TXS3_9FIRM</name>
<dbReference type="InterPro" id="IPR051012">
    <property type="entry name" value="CellSynth/LPSAsmb/PSIAsmb"/>
</dbReference>
<accession>A0A1D3TXS3</accession>
<protein>
    <submittedName>
        <fullName evidence="6">Tetratricopeptide repeat-containing protein</fullName>
    </submittedName>
</protein>
<dbReference type="Gene3D" id="1.25.40.10">
    <property type="entry name" value="Tetratricopeptide repeat domain"/>
    <property type="match status" value="3"/>
</dbReference>
<keyword evidence="1" id="KW-0677">Repeat</keyword>
<keyword evidence="7" id="KW-1185">Reference proteome</keyword>
<feature type="transmembrane region" description="Helical" evidence="5">
    <location>
        <begin position="248"/>
        <end position="270"/>
    </location>
</feature>
<evidence type="ECO:0000256" key="4">
    <source>
        <dbReference type="SAM" id="Coils"/>
    </source>
</evidence>
<reference evidence="6 7" key="1">
    <citation type="submission" date="2016-09" db="EMBL/GenBank/DDBJ databases">
        <authorList>
            <person name="Capua I."/>
            <person name="De Benedictis P."/>
            <person name="Joannis T."/>
            <person name="Lombin L.H."/>
            <person name="Cattoli G."/>
        </authorList>
    </citation>
    <scope>NUCLEOTIDE SEQUENCE [LARGE SCALE GENOMIC DNA]</scope>
    <source>
        <strain evidence="6 7">GluBS11</strain>
    </source>
</reference>
<dbReference type="RefSeq" id="WP_091236487.1">
    <property type="nucleotide sequence ID" value="NZ_FMKA01000034.1"/>
</dbReference>
<feature type="repeat" description="TPR" evidence="3">
    <location>
        <begin position="157"/>
        <end position="190"/>
    </location>
</feature>
<evidence type="ECO:0000313" key="6">
    <source>
        <dbReference type="EMBL" id="SCP99186.1"/>
    </source>
</evidence>
<feature type="repeat" description="TPR" evidence="3">
    <location>
        <begin position="380"/>
        <end position="413"/>
    </location>
</feature>
<keyword evidence="5" id="KW-0812">Transmembrane</keyword>
<keyword evidence="5" id="KW-0472">Membrane</keyword>
<dbReference type="STRING" id="1619234.SAMN05421730_103416"/>
<dbReference type="OrthoDB" id="9791784at2"/>
<dbReference type="InterPro" id="IPR011990">
    <property type="entry name" value="TPR-like_helical_dom_sf"/>
</dbReference>
<evidence type="ECO:0000256" key="5">
    <source>
        <dbReference type="SAM" id="Phobius"/>
    </source>
</evidence>
<dbReference type="PANTHER" id="PTHR45586">
    <property type="entry name" value="TPR REPEAT-CONTAINING PROTEIN PA4667"/>
    <property type="match status" value="1"/>
</dbReference>
<sequence>MKCFNCGNVLSNSDICKTCGEDVALYKRIVRLSNALYNDGLAKAKVRDLTGAAASLRQSLKLNKNNTDARNLLGLVNYEMGEVVPALSEWVMSKNLQKENNIAGNYIKAIQSNQNRLDTINQTIKKYNQALLYCRQGNEDLAVIQLKKVLSLNPRLIQGHLLLSLLYMKIEEYEKAAKSLNRVLKIDTANTTALRYMHELEKLRKGPQSAAAAAKVKENANRVAYRSGNDTIIQPTVRFRENTGLSHVINILIGLAVGAAVVWFLVVPGYRQSLKSEMNKAAIATSEEVATKTAEIASLKESLATAQSESEAAKTELALYAGETGLVAAYENLLTASNAYDAGDDVAAAEALTKIDATKLTGAAKALYDSLAAETTAKAAKSLYASGYADYQKGNYAEAITKLSKVVTMAPSDADALYYLGRSYQKSGDTANANATFTKVIELFPGTKQANNAAANIK</sequence>
<dbReference type="SMART" id="SM00028">
    <property type="entry name" value="TPR"/>
    <property type="match status" value="6"/>
</dbReference>
<keyword evidence="5" id="KW-1133">Transmembrane helix</keyword>
<dbReference type="AlphaFoldDB" id="A0A1D3TXS3"/>
<feature type="repeat" description="TPR" evidence="3">
    <location>
        <begin position="414"/>
        <end position="447"/>
    </location>
</feature>
<feature type="coiled-coil region" evidence="4">
    <location>
        <begin position="289"/>
        <end position="316"/>
    </location>
</feature>
<dbReference type="Pfam" id="PF13414">
    <property type="entry name" value="TPR_11"/>
    <property type="match status" value="1"/>
</dbReference>
<keyword evidence="2 3" id="KW-0802">TPR repeat</keyword>